<gene>
    <name evidence="2" type="ORF">AVDCRST_MAG64-1990</name>
</gene>
<proteinExistence type="predicted"/>
<dbReference type="PROSITE" id="PS51257">
    <property type="entry name" value="PROKAR_LIPOPROTEIN"/>
    <property type="match status" value="1"/>
</dbReference>
<dbReference type="EMBL" id="CADCUQ010000453">
    <property type="protein sequence ID" value="CAA9406048.1"/>
    <property type="molecule type" value="Genomic_DNA"/>
</dbReference>
<feature type="chain" id="PRO_5027123634" evidence="1">
    <location>
        <begin position="28"/>
        <end position="142"/>
    </location>
</feature>
<reference evidence="2" key="1">
    <citation type="submission" date="2020-02" db="EMBL/GenBank/DDBJ databases">
        <authorList>
            <person name="Meier V. D."/>
        </authorList>
    </citation>
    <scope>NUCLEOTIDE SEQUENCE</scope>
    <source>
        <strain evidence="2">AVDCRST_MAG64</strain>
    </source>
</reference>
<feature type="signal peptide" evidence="1">
    <location>
        <begin position="1"/>
        <end position="27"/>
    </location>
</feature>
<protein>
    <submittedName>
        <fullName evidence="2">Uncharacterized protein</fullName>
    </submittedName>
</protein>
<keyword evidence="1" id="KW-0732">Signal</keyword>
<evidence type="ECO:0000256" key="1">
    <source>
        <dbReference type="SAM" id="SignalP"/>
    </source>
</evidence>
<name>A0A6J4P4N9_9BACT</name>
<feature type="non-terminal residue" evidence="2">
    <location>
        <position position="142"/>
    </location>
</feature>
<organism evidence="2">
    <name type="scientific">uncultured Phycisphaerae bacterium</name>
    <dbReference type="NCBI Taxonomy" id="904963"/>
    <lineage>
        <taxon>Bacteria</taxon>
        <taxon>Pseudomonadati</taxon>
        <taxon>Planctomycetota</taxon>
        <taxon>Phycisphaerae</taxon>
        <taxon>environmental samples</taxon>
    </lineage>
</organism>
<evidence type="ECO:0000313" key="2">
    <source>
        <dbReference type="EMBL" id="CAA9406048.1"/>
    </source>
</evidence>
<dbReference type="AlphaFoldDB" id="A0A6J4P4N9"/>
<sequence>MTRPRRAATPLLLPPLVAVLACLTSNACERKVRPLDMGKNAASIIGPVTVRIHPSFTQVKDWNGDGKPDGVEALLEVRDRWNEPIRATGGVLFELYDYRRGYPDPRGRRLVNPWTASLATVEDQAARWDRVSRAYKFQLAYD</sequence>
<accession>A0A6J4P4N9</accession>